<keyword evidence="2" id="KW-1185">Reference proteome</keyword>
<dbReference type="EMBL" id="CAJFCV020000006">
    <property type="protein sequence ID" value="CAG9129921.1"/>
    <property type="molecule type" value="Genomic_DNA"/>
</dbReference>
<protein>
    <submittedName>
        <fullName evidence="1">(pine wood nematode) hypothetical protein</fullName>
    </submittedName>
</protein>
<organism evidence="1 2">
    <name type="scientific">Bursaphelenchus xylophilus</name>
    <name type="common">Pinewood nematode worm</name>
    <name type="synonym">Aphelenchoides xylophilus</name>
    <dbReference type="NCBI Taxonomy" id="6326"/>
    <lineage>
        <taxon>Eukaryota</taxon>
        <taxon>Metazoa</taxon>
        <taxon>Ecdysozoa</taxon>
        <taxon>Nematoda</taxon>
        <taxon>Chromadorea</taxon>
        <taxon>Rhabditida</taxon>
        <taxon>Tylenchina</taxon>
        <taxon>Tylenchomorpha</taxon>
        <taxon>Aphelenchoidea</taxon>
        <taxon>Aphelenchoididae</taxon>
        <taxon>Bursaphelenchus</taxon>
    </lineage>
</organism>
<reference evidence="1" key="1">
    <citation type="submission" date="2020-09" db="EMBL/GenBank/DDBJ databases">
        <authorList>
            <person name="Kikuchi T."/>
        </authorList>
    </citation>
    <scope>NUCLEOTIDE SEQUENCE</scope>
    <source>
        <strain evidence="1">Ka4C1</strain>
    </source>
</reference>
<sequence>MNEDYPAVFPAPDPQYKEDPLPGIPDDLKEYLKLDFGQGYYEPKCNNPERRPYIEPVYYWPGDTIKLKCRVCEEEQANNGKIKNWAFLDRKIAGKIDKLHLTIKNKNWLPIQQLHTKPPRPVLTPEFTFSSATPIHRPNPHAYQRDGFLIITNSVAATYGLYRCFDYDKTDNLDYIYYLIPYTPILVDSANQRTIRPEYEILERESYKHFDEYHRWRTYPTFIQDKKNGICAGECNDKYLDVSHIKTPVTKWEGPVIRDHDVKKLTHKINLEVYFKWDNWTSCENGMDMQTRVGQCYLRKTRPSIVFKRDLDPLSGKEKHVLGEVDYALTLHKLLENVPAFKQDGFPLFTSV</sequence>
<dbReference type="OrthoDB" id="5796157at2759"/>
<evidence type="ECO:0000313" key="1">
    <source>
        <dbReference type="EMBL" id="CAD5234244.1"/>
    </source>
</evidence>
<dbReference type="Proteomes" id="UP000659654">
    <property type="component" value="Unassembled WGS sequence"/>
</dbReference>
<dbReference type="AlphaFoldDB" id="A0A811M5W7"/>
<gene>
    <name evidence="1" type="ORF">BXYJ_LOCUS14335</name>
</gene>
<comment type="caution">
    <text evidence="1">The sequence shown here is derived from an EMBL/GenBank/DDBJ whole genome shotgun (WGS) entry which is preliminary data.</text>
</comment>
<accession>A0A811M5W7</accession>
<evidence type="ECO:0000313" key="2">
    <source>
        <dbReference type="Proteomes" id="UP000659654"/>
    </source>
</evidence>
<dbReference type="EMBL" id="CAJFDI010000006">
    <property type="protein sequence ID" value="CAD5234244.1"/>
    <property type="molecule type" value="Genomic_DNA"/>
</dbReference>
<name>A0A811M5W7_BURXY</name>
<dbReference type="Proteomes" id="UP000582659">
    <property type="component" value="Unassembled WGS sequence"/>
</dbReference>
<proteinExistence type="predicted"/>